<proteinExistence type="predicted"/>
<dbReference type="CDD" id="cd22657">
    <property type="entry name" value="ClyA_XaxA-like"/>
    <property type="match status" value="1"/>
</dbReference>
<dbReference type="GO" id="GO:0003677">
    <property type="term" value="F:DNA binding"/>
    <property type="evidence" value="ECO:0007669"/>
    <property type="project" value="UniProtKB-KW"/>
</dbReference>
<dbReference type="Gene3D" id="1.20.1170.10">
    <property type="match status" value="1"/>
</dbReference>
<reference evidence="2 3" key="1">
    <citation type="submission" date="2016-10" db="EMBL/GenBank/DDBJ databases">
        <title>Comparative genome analysis of multiple Pseudomonas spp. focuses on biocontrol and plant growth promoting traits.</title>
        <authorList>
            <person name="Tao X.-Y."/>
            <person name="Taylor C.G."/>
        </authorList>
    </citation>
    <scope>NUCLEOTIDE SEQUENCE [LARGE SCALE GENOMIC DNA]</scope>
    <source>
        <strain evidence="2 3">37A10</strain>
    </source>
</reference>
<evidence type="ECO:0000256" key="1">
    <source>
        <dbReference type="SAM" id="Coils"/>
    </source>
</evidence>
<dbReference type="InterPro" id="IPR047760">
    <property type="entry name" value="XaxB-like"/>
</dbReference>
<dbReference type="NCBIfam" id="NF033927">
    <property type="entry name" value="alph_xenorhab_B"/>
    <property type="match status" value="1"/>
</dbReference>
<gene>
    <name evidence="2" type="ORF">BK666_31245</name>
</gene>
<evidence type="ECO:0000313" key="2">
    <source>
        <dbReference type="EMBL" id="RON37704.1"/>
    </source>
</evidence>
<sequence length="773" mass="86875">MTNHALWDDALKDATPEQLQEYAVQAPQLLTGVSVAGSDNVVRDTGLLLTKKQVIDLRKYEAAGLALPHTLKDVIDYLRFGVGQDGGAGLKPEDFLSTFQNTRNHARRWSPLREKIMMTGTDLKSFARSMINYGEGIEEVVAEVKASDLIERRNIKTLEELRQLEMEMGDKFPGIELEEDTLSSLGYYLDRIFERIKNNLGEVADIKKELDTFGYDLREHVLPGIKRRVDQIDGNTLPADIKHLKDIIDQRALEIDIKNTEYKAAVQEALKAAAGMNIVGLAMAIYMGVEAENIRAQRNRLYAEQEQDVQILDAKNQTLGSLARVKHDLQSAMIVAVDADVATQNLMYVWNTMFHAVRDSFEAIGGIDNALSLNIFVRQFREVVAPWREIEKTSDKLLQVFKDADEEYDRNYSSSTRAMNVTPINSRSLSATMHSRTLGIQASAGYPPVDKALLATSNQQMRDDRNDAGVWCTKLNYLPHLYDRFNRLVLNVGTASMNLQEAAQDSQYTLEKNIGRLGRLEADLRDELNGDNDVELIAELEHERTRLLDAAVQSVREPGSTVRDCLKDICDAFDQRLTRAYLVDFEREAREATAEIEALRAKLVIIQDQRQVVIDAVKAIEKAGLDELAKGIVLTIEKLKELGLAPPEIQLVMFAIEQLKKTMEDIGKGIRFLDMVRESDKLQEKIEALSKQIDLESSIISTSAGKTKYIHAIHAIEDQRKVYASEYAKAATAFEQFVKAMGAEQFADSAARSLGFTQEARQFLEFLAPVARP</sequence>
<dbReference type="EMBL" id="MOBQ01000059">
    <property type="protein sequence ID" value="RON37704.1"/>
    <property type="molecule type" value="Genomic_DNA"/>
</dbReference>
<dbReference type="NCBIfam" id="NF033928">
    <property type="entry name" value="alph_xenorhab_A"/>
    <property type="match status" value="1"/>
</dbReference>
<name>A0A423JJ37_9PSED</name>
<accession>A0A423JJ37</accession>
<dbReference type="OrthoDB" id="6937673at2"/>
<dbReference type="RefSeq" id="WP_123516426.1">
    <property type="nucleotide sequence ID" value="NZ_MOBQ01000059.1"/>
</dbReference>
<dbReference type="Proteomes" id="UP000285349">
    <property type="component" value="Unassembled WGS sequence"/>
</dbReference>
<comment type="caution">
    <text evidence="2">The sequence shown here is derived from an EMBL/GenBank/DDBJ whole genome shotgun (WGS) entry which is preliminary data.</text>
</comment>
<dbReference type="SUPFAM" id="SSF58100">
    <property type="entry name" value="Bacterial hemolysins"/>
    <property type="match status" value="1"/>
</dbReference>
<dbReference type="AlphaFoldDB" id="A0A423JJ37"/>
<protein>
    <submittedName>
        <fullName evidence="2">DNA-binding protein</fullName>
    </submittedName>
</protein>
<feature type="coiled-coil region" evidence="1">
    <location>
        <begin position="582"/>
        <end position="609"/>
    </location>
</feature>
<organism evidence="2 3">
    <name type="scientific">Pseudomonas frederiksbergensis</name>
    <dbReference type="NCBI Taxonomy" id="104087"/>
    <lineage>
        <taxon>Bacteria</taxon>
        <taxon>Pseudomonadati</taxon>
        <taxon>Pseudomonadota</taxon>
        <taxon>Gammaproteobacteria</taxon>
        <taxon>Pseudomonadales</taxon>
        <taxon>Pseudomonadaceae</taxon>
        <taxon>Pseudomonas</taxon>
    </lineage>
</organism>
<keyword evidence="1" id="KW-0175">Coiled coil</keyword>
<keyword evidence="2" id="KW-0238">DNA-binding</keyword>
<evidence type="ECO:0000313" key="3">
    <source>
        <dbReference type="Proteomes" id="UP000285349"/>
    </source>
</evidence>